<evidence type="ECO:0000313" key="3">
    <source>
        <dbReference type="EMBL" id="UMM44312.1"/>
    </source>
</evidence>
<sequence length="314" mass="35236">MPYLHSIDVVNFRDFRNRTFRFAPGLNVIHGANASGKSSLIAALKFGLTGSDPDAHGNVALSFQDGETVLNLRRMKRRNGEEAYSIDEDVVPKREYEEELMRMGINAIHLPIMIHTGLGWERVDQFPAKVSKTIEKLESRAGEISTQMKLVRRQLRNSPSSSRRAKELNDNLEELTQERKVLFDTRTLPNFNRRMQEFYGMLVGDPVQAVALRSEGRRTGLSGVELNIDHGPRGRGFVSEMSKTEKTRAAMSFAMALCEATTSRLAVFDDVDEVDPNGFRRYMDGLEGCATRLQVLVTSRHGGFANMAPNSIVL</sequence>
<proteinExistence type="predicted"/>
<accession>A0AAE9FM21</accession>
<gene>
    <name evidence="3" type="ORF">L5515_019476</name>
</gene>
<reference evidence="3 4" key="1">
    <citation type="submission" date="2022-04" db="EMBL/GenBank/DDBJ databases">
        <title>Chromosome-level reference genomes for two strains of Caenorhabditis briggsae: an improved platform for comparative genomics.</title>
        <authorList>
            <person name="Stevens L."/>
            <person name="Andersen E."/>
        </authorList>
    </citation>
    <scope>NUCLEOTIDE SEQUENCE [LARGE SCALE GENOMIC DNA]</scope>
    <source>
        <strain evidence="3">VX34</strain>
        <tissue evidence="3">Whole-organism</tissue>
    </source>
</reference>
<dbReference type="Proteomes" id="UP000829354">
    <property type="component" value="Chromosome X"/>
</dbReference>
<feature type="coiled-coil region" evidence="1">
    <location>
        <begin position="134"/>
        <end position="185"/>
    </location>
</feature>
<dbReference type="GO" id="GO:0016887">
    <property type="term" value="F:ATP hydrolysis activity"/>
    <property type="evidence" value="ECO:0007669"/>
    <property type="project" value="InterPro"/>
</dbReference>
<evidence type="ECO:0000256" key="1">
    <source>
        <dbReference type="SAM" id="Coils"/>
    </source>
</evidence>
<evidence type="ECO:0000313" key="4">
    <source>
        <dbReference type="Proteomes" id="UP000829354"/>
    </source>
</evidence>
<keyword evidence="4" id="KW-1185">Reference proteome</keyword>
<dbReference type="Pfam" id="PF13476">
    <property type="entry name" value="AAA_23"/>
    <property type="match status" value="1"/>
</dbReference>
<dbReference type="AlphaFoldDB" id="A0AAE9FM21"/>
<dbReference type="GO" id="GO:0006302">
    <property type="term" value="P:double-strand break repair"/>
    <property type="evidence" value="ECO:0007669"/>
    <property type="project" value="InterPro"/>
</dbReference>
<dbReference type="PANTHER" id="PTHR32182:SF22">
    <property type="entry name" value="ATP-DEPENDENT ENDONUCLEASE, OLD FAMILY-RELATED"/>
    <property type="match status" value="1"/>
</dbReference>
<dbReference type="InterPro" id="IPR038729">
    <property type="entry name" value="Rad50/SbcC_AAA"/>
</dbReference>
<feature type="domain" description="Rad50/SbcC-type AAA" evidence="2">
    <location>
        <begin position="7"/>
        <end position="180"/>
    </location>
</feature>
<dbReference type="PANTHER" id="PTHR32182">
    <property type="entry name" value="DNA REPLICATION AND REPAIR PROTEIN RECF"/>
    <property type="match status" value="1"/>
</dbReference>
<protein>
    <recommendedName>
        <fullName evidence="2">Rad50/SbcC-type AAA domain-containing protein</fullName>
    </recommendedName>
</protein>
<name>A0AAE9FM21_CAEBR</name>
<dbReference type="InterPro" id="IPR027417">
    <property type="entry name" value="P-loop_NTPase"/>
</dbReference>
<evidence type="ECO:0000259" key="2">
    <source>
        <dbReference type="Pfam" id="PF13476"/>
    </source>
</evidence>
<dbReference type="SUPFAM" id="SSF52540">
    <property type="entry name" value="P-loop containing nucleoside triphosphate hydrolases"/>
    <property type="match status" value="1"/>
</dbReference>
<dbReference type="EMBL" id="CP092625">
    <property type="protein sequence ID" value="UMM44312.1"/>
    <property type="molecule type" value="Genomic_DNA"/>
</dbReference>
<dbReference type="Gene3D" id="3.40.50.300">
    <property type="entry name" value="P-loop containing nucleotide triphosphate hydrolases"/>
    <property type="match status" value="1"/>
</dbReference>
<keyword evidence="1" id="KW-0175">Coiled coil</keyword>
<organism evidence="3 4">
    <name type="scientific">Caenorhabditis briggsae</name>
    <dbReference type="NCBI Taxonomy" id="6238"/>
    <lineage>
        <taxon>Eukaryota</taxon>
        <taxon>Metazoa</taxon>
        <taxon>Ecdysozoa</taxon>
        <taxon>Nematoda</taxon>
        <taxon>Chromadorea</taxon>
        <taxon>Rhabditida</taxon>
        <taxon>Rhabditina</taxon>
        <taxon>Rhabditomorpha</taxon>
        <taxon>Rhabditoidea</taxon>
        <taxon>Rhabditidae</taxon>
        <taxon>Peloderinae</taxon>
        <taxon>Caenorhabditis</taxon>
    </lineage>
</organism>